<proteinExistence type="predicted"/>
<name>A0A7J8TUH5_9ROSI</name>
<sequence>MGKKVITSLRSSLKFHEDEDDEDDVSSIAFYVTFLIVDNLI</sequence>
<comment type="caution">
    <text evidence="1">The sequence shown here is derived from an EMBL/GenBank/DDBJ whole genome shotgun (WGS) entry which is preliminary data.</text>
</comment>
<dbReference type="EMBL" id="JABFAB010000002">
    <property type="protein sequence ID" value="MBA0641852.1"/>
    <property type="molecule type" value="Genomic_DNA"/>
</dbReference>
<accession>A0A7J8TUH5</accession>
<reference evidence="1 2" key="1">
    <citation type="journal article" date="2019" name="Genome Biol. Evol.">
        <title>Insights into the evolution of the New World diploid cottons (Gossypium, subgenus Houzingenia) based on genome sequencing.</title>
        <authorList>
            <person name="Grover C.E."/>
            <person name="Arick M.A. 2nd"/>
            <person name="Thrash A."/>
            <person name="Conover J.L."/>
            <person name="Sanders W.S."/>
            <person name="Peterson D.G."/>
            <person name="Frelichowski J.E."/>
            <person name="Scheffler J.A."/>
            <person name="Scheffler B.E."/>
            <person name="Wendel J.F."/>
        </authorList>
    </citation>
    <scope>NUCLEOTIDE SEQUENCE [LARGE SCALE GENOMIC DNA]</scope>
    <source>
        <strain evidence="1">57</strain>
        <tissue evidence="1">Leaf</tissue>
    </source>
</reference>
<keyword evidence="2" id="KW-1185">Reference proteome</keyword>
<organism evidence="1 2">
    <name type="scientific">Gossypium klotzschianum</name>
    <dbReference type="NCBI Taxonomy" id="34286"/>
    <lineage>
        <taxon>Eukaryota</taxon>
        <taxon>Viridiplantae</taxon>
        <taxon>Streptophyta</taxon>
        <taxon>Embryophyta</taxon>
        <taxon>Tracheophyta</taxon>
        <taxon>Spermatophyta</taxon>
        <taxon>Magnoliopsida</taxon>
        <taxon>eudicotyledons</taxon>
        <taxon>Gunneridae</taxon>
        <taxon>Pentapetalae</taxon>
        <taxon>rosids</taxon>
        <taxon>malvids</taxon>
        <taxon>Malvales</taxon>
        <taxon>Malvaceae</taxon>
        <taxon>Malvoideae</taxon>
        <taxon>Gossypium</taxon>
    </lineage>
</organism>
<dbReference type="Proteomes" id="UP000593573">
    <property type="component" value="Unassembled WGS sequence"/>
</dbReference>
<gene>
    <name evidence="1" type="ORF">Goklo_026346</name>
</gene>
<evidence type="ECO:0000313" key="2">
    <source>
        <dbReference type="Proteomes" id="UP000593573"/>
    </source>
</evidence>
<protein>
    <submittedName>
        <fullName evidence="1">Uncharacterized protein</fullName>
    </submittedName>
</protein>
<evidence type="ECO:0000313" key="1">
    <source>
        <dbReference type="EMBL" id="MBA0641852.1"/>
    </source>
</evidence>
<dbReference type="AlphaFoldDB" id="A0A7J8TUH5"/>